<accession>S4RW98</accession>
<feature type="compositionally biased region" description="Polar residues" evidence="5">
    <location>
        <begin position="33"/>
        <end position="60"/>
    </location>
</feature>
<feature type="region of interest" description="Disordered" evidence="5">
    <location>
        <begin position="433"/>
        <end position="487"/>
    </location>
</feature>
<dbReference type="GO" id="GO:0002039">
    <property type="term" value="F:p53 binding"/>
    <property type="evidence" value="ECO:0007669"/>
    <property type="project" value="InterPro"/>
</dbReference>
<evidence type="ECO:0000256" key="2">
    <source>
        <dbReference type="ARBA" id="ARBA00022691"/>
    </source>
</evidence>
<feature type="repeat" description="ANK" evidence="4">
    <location>
        <begin position="630"/>
        <end position="654"/>
    </location>
</feature>
<dbReference type="PANTHER" id="PTHR46307">
    <property type="entry name" value="G9A, ISOFORM B"/>
    <property type="match status" value="1"/>
</dbReference>
<keyword evidence="3" id="KW-0156">Chromatin regulator</keyword>
<feature type="repeat" description="ANK" evidence="4">
    <location>
        <begin position="664"/>
        <end position="696"/>
    </location>
</feature>
<evidence type="ECO:0000256" key="5">
    <source>
        <dbReference type="SAM" id="MobiDB-lite"/>
    </source>
</evidence>
<evidence type="ECO:0000256" key="3">
    <source>
        <dbReference type="ARBA" id="ARBA00022853"/>
    </source>
</evidence>
<dbReference type="GO" id="GO:0000785">
    <property type="term" value="C:chromatin"/>
    <property type="evidence" value="ECO:0007669"/>
    <property type="project" value="TreeGrafter"/>
</dbReference>
<dbReference type="GeneTree" id="ENSGT00940000156002"/>
<dbReference type="GO" id="GO:0032259">
    <property type="term" value="P:methylation"/>
    <property type="evidence" value="ECO:0007669"/>
    <property type="project" value="UniProtKB-KW"/>
</dbReference>
<protein>
    <submittedName>
        <fullName evidence="7">Euchromatic histone-lysine N-methyltransferase 1b</fullName>
    </submittedName>
</protein>
<dbReference type="GO" id="GO:0005634">
    <property type="term" value="C:nucleus"/>
    <property type="evidence" value="ECO:0007669"/>
    <property type="project" value="InterPro"/>
</dbReference>
<dbReference type="Pfam" id="PF05033">
    <property type="entry name" value="Pre-SET"/>
    <property type="match status" value="1"/>
</dbReference>
<keyword evidence="2" id="KW-0949">S-adenosyl-L-methionine</keyword>
<keyword evidence="1" id="KW-0808">Transferase</keyword>
<dbReference type="InterPro" id="IPR007728">
    <property type="entry name" value="Pre-SET_dom"/>
</dbReference>
<dbReference type="Pfam" id="PF12796">
    <property type="entry name" value="Ank_2"/>
    <property type="match status" value="2"/>
</dbReference>
<sequence>VRVNRARKTLPKPTPSQKKAPAPPPPPRDQGEHLNSVSQIRQGNSTHLNSQTSQASQPSLASLPKSPTRIIQTLLSVCVAVPAAPRKRKRKMGLYSFGQKKKGKPIRQRTLMEMLQGKVAQPERDGRVEHISVNQECDRASDGESDRDMADPSGDETQPPPTASGTATARETVAAPTSLSCNQREEGEVMDGDTEEDEEEGEESENHSDVSSGSSSKRKRAGGKQKGGNPWVKPNRRRSRVERQKYLQRSGQSECADASTAPVPPAPPDGDIKESYTATALPLPTHSVLSPHTKESRRSSDMEEGLQELPLCSCRMEAPKNREISKLSSGKCMATESTNGQLTRCLRSVAKQETMRPSSRVQLMVVCEEHRAKMMTHHCCPGCGFFCSTGTFLECQPDVGISHRFHVRCVSRLNGSLYCPHCGEEASAREVTVSAADGSARMRPAPEPSRAQAAPPAAAVLSASAAPASAPSGSEGEAPLSEGEVAGPATTLKSGAVISATGLPSAGSKELLEQALITLHTERPKKLRFNPKQLYLASRLGELQKVLLMLVEGLDPNVAIEGQRKRTPMHGAAERGHVEVLHTLVQAGGNIDACDQDQKTPLLQAAESNQLASTRYLVKAGAYVAHKDDEGATCLHLAAKKGNLEVVQYLVSTGKVNINCQDDGGWTPVIWTAEYKHVDVVRLLLSRGADVTLRDNEENICLHWAAFAGSVDIAEEFINAQCDLHAANLHGDTPLHIASRENHYECVVLLLARGANVDVRNKEGETPMECASVDSTVWLALQMNRKLREIVACRPARTERILTRDIARGYEIVPIPCVNGVDEEPPPADYKYLAKSCETSPMNIDCNITHLQHCSCADDCSSSNCLCGQLSIRCWYDKDGRLLPEFNKIEPPLIFECNHSCSCWRSCKNRVVQHGIR</sequence>
<keyword evidence="1" id="KW-0489">Methyltransferase</keyword>
<reference evidence="7" key="1">
    <citation type="submission" date="2025-08" db="UniProtKB">
        <authorList>
            <consortium name="Ensembl"/>
        </authorList>
    </citation>
    <scope>IDENTIFICATION</scope>
</reference>
<feature type="region of interest" description="Disordered" evidence="5">
    <location>
        <begin position="86"/>
        <end position="304"/>
    </location>
</feature>
<dbReference type="SUPFAM" id="SSF48403">
    <property type="entry name" value="Ankyrin repeat"/>
    <property type="match status" value="1"/>
</dbReference>
<dbReference type="GO" id="GO:0008270">
    <property type="term" value="F:zinc ion binding"/>
    <property type="evidence" value="ECO:0007669"/>
    <property type="project" value="InterPro"/>
</dbReference>
<dbReference type="Ensembl" id="ENSPMAT00000009528.1">
    <property type="protein sequence ID" value="ENSPMAP00000009488.1"/>
    <property type="gene ID" value="ENSPMAG00000008612.1"/>
</dbReference>
<feature type="compositionally biased region" description="Basic residues" evidence="5">
    <location>
        <begin position="1"/>
        <end position="10"/>
    </location>
</feature>
<dbReference type="PROSITE" id="PS50297">
    <property type="entry name" value="ANK_REP_REGION"/>
    <property type="match status" value="4"/>
</dbReference>
<dbReference type="PROSITE" id="PS50867">
    <property type="entry name" value="PRE_SET"/>
    <property type="match status" value="1"/>
</dbReference>
<feature type="compositionally biased region" description="Basic and acidic residues" evidence="5">
    <location>
        <begin position="292"/>
        <end position="301"/>
    </location>
</feature>
<feature type="repeat" description="ANK" evidence="4">
    <location>
        <begin position="730"/>
        <end position="762"/>
    </location>
</feature>
<dbReference type="CDD" id="cd20905">
    <property type="entry name" value="EHMT_ZBD"/>
    <property type="match status" value="1"/>
</dbReference>
<feature type="compositionally biased region" description="Acidic residues" evidence="5">
    <location>
        <begin position="188"/>
        <end position="203"/>
    </location>
</feature>
<feature type="region of interest" description="Disordered" evidence="5">
    <location>
        <begin position="1"/>
        <end position="64"/>
    </location>
</feature>
<dbReference type="GO" id="GO:0046974">
    <property type="term" value="F:histone H3K9 methyltransferase activity"/>
    <property type="evidence" value="ECO:0007669"/>
    <property type="project" value="TreeGrafter"/>
</dbReference>
<evidence type="ECO:0000259" key="6">
    <source>
        <dbReference type="PROSITE" id="PS50867"/>
    </source>
</evidence>
<dbReference type="PRINTS" id="PR01415">
    <property type="entry name" value="ANKYRIN"/>
</dbReference>
<reference evidence="7" key="2">
    <citation type="submission" date="2025-09" db="UniProtKB">
        <authorList>
            <consortium name="Ensembl"/>
        </authorList>
    </citation>
    <scope>IDENTIFICATION</scope>
</reference>
<evidence type="ECO:0000313" key="7">
    <source>
        <dbReference type="Ensembl" id="ENSPMAP00000009488.1"/>
    </source>
</evidence>
<feature type="compositionally biased region" description="Polar residues" evidence="5">
    <location>
        <begin position="163"/>
        <end position="182"/>
    </location>
</feature>
<evidence type="ECO:0000256" key="1">
    <source>
        <dbReference type="ARBA" id="ARBA00022603"/>
    </source>
</evidence>
<organism evidence="7">
    <name type="scientific">Petromyzon marinus</name>
    <name type="common">Sea lamprey</name>
    <dbReference type="NCBI Taxonomy" id="7757"/>
    <lineage>
        <taxon>Eukaryota</taxon>
        <taxon>Metazoa</taxon>
        <taxon>Chordata</taxon>
        <taxon>Craniata</taxon>
        <taxon>Vertebrata</taxon>
        <taxon>Cyclostomata</taxon>
        <taxon>Hyperoartia</taxon>
        <taxon>Petromyzontiformes</taxon>
        <taxon>Petromyzontidae</taxon>
        <taxon>Petromyzon</taxon>
    </lineage>
</organism>
<dbReference type="SMART" id="SM00248">
    <property type="entry name" value="ANK"/>
    <property type="match status" value="6"/>
</dbReference>
<feature type="compositionally biased region" description="Low complexity" evidence="5">
    <location>
        <begin position="448"/>
        <end position="479"/>
    </location>
</feature>
<dbReference type="InterPro" id="IPR047762">
    <property type="entry name" value="EHMT_CRR"/>
</dbReference>
<evidence type="ECO:0000256" key="4">
    <source>
        <dbReference type="PROSITE-ProRule" id="PRU00023"/>
    </source>
</evidence>
<dbReference type="InterPro" id="IPR002110">
    <property type="entry name" value="Ankyrin_rpt"/>
</dbReference>
<feature type="repeat" description="ANK" evidence="4">
    <location>
        <begin position="564"/>
        <end position="596"/>
    </location>
</feature>
<keyword evidence="4" id="KW-0040">ANK repeat</keyword>
<dbReference type="SUPFAM" id="SSF82199">
    <property type="entry name" value="SET domain"/>
    <property type="match status" value="1"/>
</dbReference>
<proteinExistence type="predicted"/>
<dbReference type="HOGENOM" id="CLU_005790_3_0_1"/>
<dbReference type="STRING" id="7757.ENSPMAP00000009488"/>
<dbReference type="Gene3D" id="1.25.40.20">
    <property type="entry name" value="Ankyrin repeat-containing domain"/>
    <property type="match status" value="1"/>
</dbReference>
<feature type="compositionally biased region" description="Basic and acidic residues" evidence="5">
    <location>
        <begin position="121"/>
        <end position="150"/>
    </location>
</feature>
<dbReference type="InterPro" id="IPR046341">
    <property type="entry name" value="SET_dom_sf"/>
</dbReference>
<dbReference type="Pfam" id="PF00023">
    <property type="entry name" value="Ank"/>
    <property type="match status" value="1"/>
</dbReference>
<dbReference type="Gene3D" id="2.170.270.10">
    <property type="entry name" value="SET domain"/>
    <property type="match status" value="1"/>
</dbReference>
<dbReference type="InterPro" id="IPR036770">
    <property type="entry name" value="Ankyrin_rpt-contain_sf"/>
</dbReference>
<dbReference type="AlphaFoldDB" id="S4RW98"/>
<dbReference type="Pfam" id="PF21533">
    <property type="entry name" value="EHMT1-2_CRR"/>
    <property type="match status" value="1"/>
</dbReference>
<dbReference type="SMART" id="SM00468">
    <property type="entry name" value="PreSET"/>
    <property type="match status" value="1"/>
</dbReference>
<dbReference type="GO" id="GO:0000122">
    <property type="term" value="P:negative regulation of transcription by RNA polymerase II"/>
    <property type="evidence" value="ECO:0007669"/>
    <property type="project" value="TreeGrafter"/>
</dbReference>
<name>S4RW98_PETMA</name>
<dbReference type="PROSITE" id="PS50088">
    <property type="entry name" value="ANK_REPEAT"/>
    <property type="match status" value="5"/>
</dbReference>
<dbReference type="InterPro" id="IPR043550">
    <property type="entry name" value="EHMT1/EHMT2"/>
</dbReference>
<feature type="repeat" description="ANK" evidence="4">
    <location>
        <begin position="597"/>
        <end position="629"/>
    </location>
</feature>
<dbReference type="PANTHER" id="PTHR46307:SF4">
    <property type="entry name" value="G9A, ISOFORM B"/>
    <property type="match status" value="1"/>
</dbReference>
<dbReference type="OMA" id="XYVGELI"/>
<feature type="domain" description="Pre-SET" evidence="6">
    <location>
        <begin position="852"/>
        <end position="915"/>
    </location>
</feature>